<dbReference type="Gene3D" id="1.10.10.10">
    <property type="entry name" value="Winged helix-like DNA-binding domain superfamily/Winged helix DNA-binding domain"/>
    <property type="match status" value="1"/>
</dbReference>
<dbReference type="InterPro" id="IPR036390">
    <property type="entry name" value="WH_DNA-bd_sf"/>
</dbReference>
<proteinExistence type="inferred from homology"/>
<organism evidence="6 7">
    <name type="scientific">Vibrio porteresiae DSM 19223</name>
    <dbReference type="NCBI Taxonomy" id="1123496"/>
    <lineage>
        <taxon>Bacteria</taxon>
        <taxon>Pseudomonadati</taxon>
        <taxon>Pseudomonadota</taxon>
        <taxon>Gammaproteobacteria</taxon>
        <taxon>Vibrionales</taxon>
        <taxon>Vibrionaceae</taxon>
        <taxon>Vibrio</taxon>
    </lineage>
</organism>
<evidence type="ECO:0000256" key="2">
    <source>
        <dbReference type="ARBA" id="ARBA00023015"/>
    </source>
</evidence>
<evidence type="ECO:0000259" key="5">
    <source>
        <dbReference type="PROSITE" id="PS50931"/>
    </source>
</evidence>
<dbReference type="Gene3D" id="3.40.190.10">
    <property type="entry name" value="Periplasmic binding protein-like II"/>
    <property type="match status" value="2"/>
</dbReference>
<protein>
    <submittedName>
        <fullName evidence="6">LysR family transcriptional regulator</fullName>
    </submittedName>
</protein>
<dbReference type="PANTHER" id="PTHR30118">
    <property type="entry name" value="HTH-TYPE TRANSCRIPTIONAL REGULATOR LEUO-RELATED"/>
    <property type="match status" value="1"/>
</dbReference>
<evidence type="ECO:0000313" key="7">
    <source>
        <dbReference type="Proteomes" id="UP001304071"/>
    </source>
</evidence>
<feature type="domain" description="HTH lysR-type" evidence="5">
    <location>
        <begin position="7"/>
        <end position="64"/>
    </location>
</feature>
<dbReference type="PRINTS" id="PR00039">
    <property type="entry name" value="HTHLYSR"/>
</dbReference>
<dbReference type="InterPro" id="IPR005119">
    <property type="entry name" value="LysR_subst-bd"/>
</dbReference>
<dbReference type="InterPro" id="IPR050389">
    <property type="entry name" value="LysR-type_TF"/>
</dbReference>
<dbReference type="Proteomes" id="UP001304071">
    <property type="component" value="Chromosome 1"/>
</dbReference>
<reference evidence="6 7" key="1">
    <citation type="submission" date="2023-11" db="EMBL/GenBank/DDBJ databases">
        <title>Plant-associative lifestyle of Vibrio porteresiae and its evolutionary dynamics.</title>
        <authorList>
            <person name="Rameshkumar N."/>
            <person name="Kirti K."/>
        </authorList>
    </citation>
    <scope>NUCLEOTIDE SEQUENCE [LARGE SCALE GENOMIC DNA]</scope>
    <source>
        <strain evidence="6 7">MSSRF30</strain>
    </source>
</reference>
<comment type="similarity">
    <text evidence="1">Belongs to the LysR transcriptional regulatory family.</text>
</comment>
<dbReference type="PANTHER" id="PTHR30118:SF15">
    <property type="entry name" value="TRANSCRIPTIONAL REGULATORY PROTEIN"/>
    <property type="match status" value="1"/>
</dbReference>
<keyword evidence="3" id="KW-0238">DNA-binding</keyword>
<gene>
    <name evidence="6" type="ORF">R8Z52_12145</name>
</gene>
<dbReference type="SUPFAM" id="SSF53850">
    <property type="entry name" value="Periplasmic binding protein-like II"/>
    <property type="match status" value="1"/>
</dbReference>
<evidence type="ECO:0000256" key="1">
    <source>
        <dbReference type="ARBA" id="ARBA00009437"/>
    </source>
</evidence>
<dbReference type="Pfam" id="PF00126">
    <property type="entry name" value="HTH_1"/>
    <property type="match status" value="1"/>
</dbReference>
<dbReference type="RefSeq" id="WP_261892685.1">
    <property type="nucleotide sequence ID" value="NZ_AP024895.1"/>
</dbReference>
<keyword evidence="4" id="KW-0804">Transcription</keyword>
<accession>A0ABZ0QBB9</accession>
<name>A0ABZ0QBB9_9VIBR</name>
<dbReference type="PROSITE" id="PS50931">
    <property type="entry name" value="HTH_LYSR"/>
    <property type="match status" value="1"/>
</dbReference>
<keyword evidence="7" id="KW-1185">Reference proteome</keyword>
<dbReference type="Pfam" id="PF03466">
    <property type="entry name" value="LysR_substrate"/>
    <property type="match status" value="1"/>
</dbReference>
<evidence type="ECO:0000256" key="4">
    <source>
        <dbReference type="ARBA" id="ARBA00023163"/>
    </source>
</evidence>
<keyword evidence="2" id="KW-0805">Transcription regulation</keyword>
<evidence type="ECO:0000256" key="3">
    <source>
        <dbReference type="ARBA" id="ARBA00023125"/>
    </source>
</evidence>
<sequence length="305" mass="34864">MMKFENIDLNLMKVFYYIYKTQSVHQAAEKLSLSQSACSHSLSRLRERLNDELFIRISGRMIPTKQAELLAESILPAIDLLYSGLKSAIPFNPSFGQHHFVISGYDFSAWCLMPKLTAHLAKYFPNISVRFVQSGEQIPAKQLESGEIDISLGFDHETEQSNHIGNAIWLYGKYSIAMDSRHEVLRSNVSLGLEEFLNYPHILVTPWNEQRGIVDSTLGKLNKKRNVAITLPSVLSAPYLLKNTDYFLAIPEIYIKTLADTLQLTYVDPPFPIPDYQIKLYWHKVRETEPKVNWLIKLLLSLSGS</sequence>
<evidence type="ECO:0000313" key="6">
    <source>
        <dbReference type="EMBL" id="WPC72875.1"/>
    </source>
</evidence>
<dbReference type="EMBL" id="CP138203">
    <property type="protein sequence ID" value="WPC72875.1"/>
    <property type="molecule type" value="Genomic_DNA"/>
</dbReference>
<dbReference type="InterPro" id="IPR000847">
    <property type="entry name" value="LysR_HTH_N"/>
</dbReference>
<dbReference type="SUPFAM" id="SSF46785">
    <property type="entry name" value="Winged helix' DNA-binding domain"/>
    <property type="match status" value="1"/>
</dbReference>
<dbReference type="InterPro" id="IPR036388">
    <property type="entry name" value="WH-like_DNA-bd_sf"/>
</dbReference>